<dbReference type="InterPro" id="IPR045401">
    <property type="entry name" value="GAP1-M"/>
</dbReference>
<feature type="transmembrane region" description="Helical" evidence="2">
    <location>
        <begin position="766"/>
        <end position="787"/>
    </location>
</feature>
<evidence type="ECO:0000313" key="5">
    <source>
        <dbReference type="EMBL" id="NUU63436.1"/>
    </source>
</evidence>
<dbReference type="Pfam" id="PF20014">
    <property type="entry name" value="GAP1-M"/>
    <property type="match status" value="1"/>
</dbReference>
<dbReference type="Pfam" id="PF20013">
    <property type="entry name" value="GAP1-N2"/>
    <property type="match status" value="1"/>
</dbReference>
<evidence type="ECO:0000259" key="3">
    <source>
        <dbReference type="Pfam" id="PF20013"/>
    </source>
</evidence>
<name>A0A850ESC0_9BACL</name>
<reference evidence="5" key="1">
    <citation type="submission" date="2020-06" db="EMBL/GenBank/DDBJ databases">
        <title>Paenibacillus sp. nov., isolated from soil.</title>
        <authorList>
            <person name="Seo Y.L."/>
        </authorList>
    </citation>
    <scope>NUCLEOTIDE SEQUENCE [LARGE SCALE GENOMIC DNA]</scope>
    <source>
        <strain evidence="5">JW14</strain>
    </source>
</reference>
<feature type="compositionally biased region" description="Basic and acidic residues" evidence="1">
    <location>
        <begin position="980"/>
        <end position="989"/>
    </location>
</feature>
<dbReference type="RefSeq" id="WP_175373847.1">
    <property type="nucleotide sequence ID" value="NZ_JABWCS010000219.1"/>
</dbReference>
<feature type="domain" description="GTPase-associated protein 1 N-terminal" evidence="3">
    <location>
        <begin position="8"/>
        <end position="146"/>
    </location>
</feature>
<dbReference type="Proteomes" id="UP000564806">
    <property type="component" value="Unassembled WGS sequence"/>
</dbReference>
<evidence type="ECO:0000256" key="1">
    <source>
        <dbReference type="SAM" id="MobiDB-lite"/>
    </source>
</evidence>
<feature type="region of interest" description="Disordered" evidence="1">
    <location>
        <begin position="792"/>
        <end position="812"/>
    </location>
</feature>
<feature type="compositionally biased region" description="Low complexity" evidence="1">
    <location>
        <begin position="929"/>
        <end position="939"/>
    </location>
</feature>
<keyword evidence="2" id="KW-0812">Transmembrane</keyword>
<evidence type="ECO:0000259" key="4">
    <source>
        <dbReference type="Pfam" id="PF20014"/>
    </source>
</evidence>
<evidence type="ECO:0000313" key="6">
    <source>
        <dbReference type="Proteomes" id="UP000564806"/>
    </source>
</evidence>
<feature type="compositionally biased region" description="Polar residues" evidence="1">
    <location>
        <begin position="901"/>
        <end position="928"/>
    </location>
</feature>
<feature type="region of interest" description="Disordered" evidence="1">
    <location>
        <begin position="980"/>
        <end position="1016"/>
    </location>
</feature>
<keyword evidence="6" id="KW-1185">Reference proteome</keyword>
<keyword evidence="2" id="KW-1133">Transmembrane helix</keyword>
<evidence type="ECO:0008006" key="7">
    <source>
        <dbReference type="Google" id="ProtNLM"/>
    </source>
</evidence>
<accession>A0A850ESC0</accession>
<proteinExistence type="predicted"/>
<dbReference type="InterPro" id="IPR045402">
    <property type="entry name" value="GAP1-N2"/>
</dbReference>
<feature type="compositionally biased region" description="Low complexity" evidence="1">
    <location>
        <begin position="1006"/>
        <end position="1016"/>
    </location>
</feature>
<gene>
    <name evidence="5" type="ORF">HPT30_24050</name>
</gene>
<feature type="domain" description="GTPase-associated protein 1 middle" evidence="4">
    <location>
        <begin position="161"/>
        <end position="263"/>
    </location>
</feature>
<comment type="caution">
    <text evidence="5">The sequence shown here is derived from an EMBL/GenBank/DDBJ whole genome shotgun (WGS) entry which is preliminary data.</text>
</comment>
<dbReference type="EMBL" id="JABWCS010000219">
    <property type="protein sequence ID" value="NUU63436.1"/>
    <property type="molecule type" value="Genomic_DNA"/>
</dbReference>
<sequence length="1016" mass="112147">MKNHSGAMITQQMYTRERRGIFRSTEGFDTVAKSEGLDGGFVKKILHPFCLYDAPAELTARGEKDEASYPSALHLFHTENGETVIGNSRYQSADFTGQRSAFFAHNFVVPAARAEEIVEHYGDWLHADFAESYTGELGGTLPELSSIPVAGRTQVDPGTVLSSLNIGESLFKSLLQAVMTSVAGKKKIYIALDVPIGELSGRAAELTEVIFGALPHEFRRRLGVITYANEPKSRKYIHLTFVENGSLRPGDRNVEKDFTFDLVSGRSTNAEFGDSRQQYADLAWKVTSSGGSMNDFGHFADRMLDGESLERKLSLGLYNELAVFYEIEQGNEGLYEQNKYAVLGGLLDYLKGPGALESRVRLNDIFLERFDREFDQIRQGGLLIPALMESFKAYYVLPGHNYRGRIVDYFINGMLNISNQGREDDLKAAYAIIESEEELSAAFFKKVLGQPIFRRKLLEPYLENRLAAAASAADIAGFVLYWGRTLPEVLQQTFIEDKTKDYLLEKLQREANPVAAAAGIHERVEKAEKDRRRSGGIQPEALELLRGLAAAADRFVLNRLSLAELTKEQLLDIAFLRYPKGAAKWYPPLDQISKQKENALRAAYRWFGEENPDEGIFAGLTPKELDDVQLLGRRWLKEARSAEPFDRLPLGFYYSSHREGGPLDYEALLEMVNQKAGSDKETVYRFLAWSQGNPLFVISNKKLQPGYRQAILKYFLSNDREAFKNREFRKTYLAAARPALQNVYDEARSQLASPLARWVSRSRFQILISGLAIGIVLIVAIIAISMLRPDGKESTLPEVSPQPSPTQTAGTDQLPVMAYLLVPGGEQEGSKLQFVFPTASECDSFKPAEISVLNTDDTKTTYKVTATTSTCALPSSDLGDSSGEENSDAGNVAGNEEVTGTDASPHSSANTKDTVTDQANNAANQKEQSSSTIDPAASPSPAPEGEDGLIDQKEGQYQVTLELEPGAVLAPGSTIEAGDYKLKLSDKEPVPSTDESSAKNEASPEPTATTKPKTKK</sequence>
<evidence type="ECO:0000256" key="2">
    <source>
        <dbReference type="SAM" id="Phobius"/>
    </source>
</evidence>
<protein>
    <recommendedName>
        <fullName evidence="7">Glycosyltransferase</fullName>
    </recommendedName>
</protein>
<feature type="region of interest" description="Disordered" evidence="1">
    <location>
        <begin position="871"/>
        <end position="956"/>
    </location>
</feature>
<dbReference type="AlphaFoldDB" id="A0A850ESC0"/>
<keyword evidence="2" id="KW-0472">Membrane</keyword>
<organism evidence="5 6">
    <name type="scientific">Paenibacillus agri</name>
    <dbReference type="NCBI Taxonomy" id="2744309"/>
    <lineage>
        <taxon>Bacteria</taxon>
        <taxon>Bacillati</taxon>
        <taxon>Bacillota</taxon>
        <taxon>Bacilli</taxon>
        <taxon>Bacillales</taxon>
        <taxon>Paenibacillaceae</taxon>
        <taxon>Paenibacillus</taxon>
    </lineage>
</organism>